<proteinExistence type="predicted"/>
<dbReference type="SUPFAM" id="SSF55874">
    <property type="entry name" value="ATPase domain of HSP90 chaperone/DNA topoisomerase II/histidine kinase"/>
    <property type="match status" value="1"/>
</dbReference>
<keyword evidence="12" id="KW-1185">Reference proteome</keyword>
<evidence type="ECO:0000256" key="6">
    <source>
        <dbReference type="ARBA" id="ARBA00022777"/>
    </source>
</evidence>
<reference evidence="11 12" key="1">
    <citation type="submission" date="2017-03" db="EMBL/GenBank/DDBJ databases">
        <title>Whole genome sequence of Micromonospora wenchangensis, isolated from mangrove soil.</title>
        <authorList>
            <person name="Yang H."/>
        </authorList>
    </citation>
    <scope>NUCLEOTIDE SEQUENCE [LARGE SCALE GENOMIC DNA]</scope>
    <source>
        <strain evidence="11 12">CCTCC AA 2012002</strain>
    </source>
</reference>
<dbReference type="InterPro" id="IPR050482">
    <property type="entry name" value="Sensor_HK_TwoCompSys"/>
</dbReference>
<evidence type="ECO:0000256" key="8">
    <source>
        <dbReference type="ARBA" id="ARBA00023012"/>
    </source>
</evidence>
<feature type="transmembrane region" description="Helical" evidence="9">
    <location>
        <begin position="143"/>
        <end position="161"/>
    </location>
</feature>
<dbReference type="OrthoDB" id="227596at2"/>
<dbReference type="InterPro" id="IPR003594">
    <property type="entry name" value="HATPase_dom"/>
</dbReference>
<keyword evidence="4" id="KW-0808">Transferase</keyword>
<name>A0A246RME7_9ACTN</name>
<dbReference type="Pfam" id="PF02518">
    <property type="entry name" value="HATPase_c"/>
    <property type="match status" value="1"/>
</dbReference>
<dbReference type="GO" id="GO:0046983">
    <property type="term" value="F:protein dimerization activity"/>
    <property type="evidence" value="ECO:0007669"/>
    <property type="project" value="InterPro"/>
</dbReference>
<evidence type="ECO:0000313" key="12">
    <source>
        <dbReference type="Proteomes" id="UP000197174"/>
    </source>
</evidence>
<evidence type="ECO:0000256" key="3">
    <source>
        <dbReference type="ARBA" id="ARBA00022553"/>
    </source>
</evidence>
<sequence>MRELLRSWWREPRPTRPAPHGWRDATLVALLAAAALVEGLARWGSLPQPAAVPVLIGVGLTPVLLWRRSRPLLVTLVAFPVCAVGEVVVGSDLGLHTLAYLLLAVAALTRWGSGREAGFGAALVAAKITWSTVVGHLDPDDALGGAGVVAAALAVGAALRWRERARRREVEQVTLRERERLARDLHDTVAHHVSAIAVRAQAGLALLETRPAAAADALRLIETEASQALTEMRTLVRALRRDEPADREPSLRIADLRQLADRTGDGPAVEVDLVGDLDGLPAPVAATICRLARESVTNARRHARDATRITVRVVADENTVRLRVSDDGVGPPAPGRDGFGLVGMRERAHLLGGSVDAGPEEDHGWTVTAALPRAVA</sequence>
<dbReference type="Gene3D" id="3.30.565.10">
    <property type="entry name" value="Histidine kinase-like ATPase, C-terminal domain"/>
    <property type="match status" value="1"/>
</dbReference>
<dbReference type="RefSeq" id="WP_088644317.1">
    <property type="nucleotide sequence ID" value="NZ_MZMV01000020.1"/>
</dbReference>
<feature type="domain" description="Histidine kinase/HSP90-like ATPase" evidence="10">
    <location>
        <begin position="283"/>
        <end position="375"/>
    </location>
</feature>
<keyword evidence="3" id="KW-0597">Phosphoprotein</keyword>
<dbReference type="SMART" id="SM00387">
    <property type="entry name" value="HATPase_c"/>
    <property type="match status" value="1"/>
</dbReference>
<dbReference type="PANTHER" id="PTHR24421:SF10">
    <property type="entry name" value="NITRATE_NITRITE SENSOR PROTEIN NARQ"/>
    <property type="match status" value="1"/>
</dbReference>
<dbReference type="GO" id="GO:0005524">
    <property type="term" value="F:ATP binding"/>
    <property type="evidence" value="ECO:0007669"/>
    <property type="project" value="UniProtKB-KW"/>
</dbReference>
<keyword evidence="6 11" id="KW-0418">Kinase</keyword>
<feature type="transmembrane region" description="Helical" evidence="9">
    <location>
        <begin position="21"/>
        <end position="40"/>
    </location>
</feature>
<dbReference type="InterPro" id="IPR011712">
    <property type="entry name" value="Sig_transdc_His_kin_sub3_dim/P"/>
</dbReference>
<evidence type="ECO:0000259" key="10">
    <source>
        <dbReference type="SMART" id="SM00387"/>
    </source>
</evidence>
<evidence type="ECO:0000256" key="7">
    <source>
        <dbReference type="ARBA" id="ARBA00022840"/>
    </source>
</evidence>
<dbReference type="EMBL" id="MZMV01000020">
    <property type="protein sequence ID" value="OWV07511.1"/>
    <property type="molecule type" value="Genomic_DNA"/>
</dbReference>
<protein>
    <recommendedName>
        <fullName evidence="2">histidine kinase</fullName>
        <ecNumber evidence="2">2.7.13.3</ecNumber>
    </recommendedName>
</protein>
<dbReference type="GO" id="GO:0016020">
    <property type="term" value="C:membrane"/>
    <property type="evidence" value="ECO:0007669"/>
    <property type="project" value="InterPro"/>
</dbReference>
<accession>A0A246RME7</accession>
<evidence type="ECO:0000256" key="5">
    <source>
        <dbReference type="ARBA" id="ARBA00022741"/>
    </source>
</evidence>
<evidence type="ECO:0000256" key="1">
    <source>
        <dbReference type="ARBA" id="ARBA00000085"/>
    </source>
</evidence>
<dbReference type="InterPro" id="IPR036890">
    <property type="entry name" value="HATPase_C_sf"/>
</dbReference>
<dbReference type="Gene3D" id="1.20.5.1930">
    <property type="match status" value="1"/>
</dbReference>
<feature type="transmembrane region" description="Helical" evidence="9">
    <location>
        <begin position="46"/>
        <end position="65"/>
    </location>
</feature>
<keyword evidence="9" id="KW-1133">Transmembrane helix</keyword>
<gene>
    <name evidence="11" type="ORF">B5D80_14125</name>
</gene>
<evidence type="ECO:0000313" key="11">
    <source>
        <dbReference type="EMBL" id="OWV07511.1"/>
    </source>
</evidence>
<comment type="catalytic activity">
    <reaction evidence="1">
        <text>ATP + protein L-histidine = ADP + protein N-phospho-L-histidine.</text>
        <dbReference type="EC" id="2.7.13.3"/>
    </reaction>
</comment>
<keyword evidence="7" id="KW-0067">ATP-binding</keyword>
<dbReference type="CDD" id="cd16917">
    <property type="entry name" value="HATPase_UhpB-NarQ-NarX-like"/>
    <property type="match status" value="1"/>
</dbReference>
<dbReference type="GO" id="GO:0000155">
    <property type="term" value="F:phosphorelay sensor kinase activity"/>
    <property type="evidence" value="ECO:0007669"/>
    <property type="project" value="InterPro"/>
</dbReference>
<dbReference type="Pfam" id="PF07730">
    <property type="entry name" value="HisKA_3"/>
    <property type="match status" value="1"/>
</dbReference>
<evidence type="ECO:0000256" key="9">
    <source>
        <dbReference type="SAM" id="Phobius"/>
    </source>
</evidence>
<dbReference type="EC" id="2.7.13.3" evidence="2"/>
<keyword evidence="5" id="KW-0547">Nucleotide-binding</keyword>
<keyword evidence="8" id="KW-0902">Two-component regulatory system</keyword>
<comment type="caution">
    <text evidence="11">The sequence shown here is derived from an EMBL/GenBank/DDBJ whole genome shotgun (WGS) entry which is preliminary data.</text>
</comment>
<evidence type="ECO:0000256" key="4">
    <source>
        <dbReference type="ARBA" id="ARBA00022679"/>
    </source>
</evidence>
<dbReference type="AlphaFoldDB" id="A0A246RME7"/>
<evidence type="ECO:0000256" key="2">
    <source>
        <dbReference type="ARBA" id="ARBA00012438"/>
    </source>
</evidence>
<keyword evidence="9" id="KW-0812">Transmembrane</keyword>
<dbReference type="Proteomes" id="UP000197174">
    <property type="component" value="Unassembled WGS sequence"/>
</dbReference>
<feature type="transmembrane region" description="Helical" evidence="9">
    <location>
        <begin position="72"/>
        <end position="89"/>
    </location>
</feature>
<organism evidence="11 12">
    <name type="scientific">Micromonospora wenchangensis</name>
    <dbReference type="NCBI Taxonomy" id="1185415"/>
    <lineage>
        <taxon>Bacteria</taxon>
        <taxon>Bacillati</taxon>
        <taxon>Actinomycetota</taxon>
        <taxon>Actinomycetes</taxon>
        <taxon>Micromonosporales</taxon>
        <taxon>Micromonosporaceae</taxon>
        <taxon>Micromonospora</taxon>
    </lineage>
</organism>
<keyword evidence="9" id="KW-0472">Membrane</keyword>
<dbReference type="PANTHER" id="PTHR24421">
    <property type="entry name" value="NITRATE/NITRITE SENSOR PROTEIN NARX-RELATED"/>
    <property type="match status" value="1"/>
</dbReference>